<dbReference type="RefSeq" id="WP_146865895.1">
    <property type="nucleotide sequence ID" value="NZ_BJTZ01000029.1"/>
</dbReference>
<proteinExistence type="predicted"/>
<sequence length="94" mass="10651">MSTDIKETKPRASRWLSALLLLILLLLSITLTTVLDEKALVSNAYGLPMLAFRGITYAIIMMKAQRSRYVPLFTCIAFNELFIYLTYSGAVTLW</sequence>
<accession>A0A510UR96</accession>
<keyword evidence="1" id="KW-0812">Transmembrane</keyword>
<dbReference type="Proteomes" id="UP000321787">
    <property type="component" value="Unassembled WGS sequence"/>
</dbReference>
<organism evidence="2 3">
    <name type="scientific">Aliivibrio fischeri</name>
    <name type="common">Vibrio fischeri</name>
    <dbReference type="NCBI Taxonomy" id="668"/>
    <lineage>
        <taxon>Bacteria</taxon>
        <taxon>Pseudomonadati</taxon>
        <taxon>Pseudomonadota</taxon>
        <taxon>Gammaproteobacteria</taxon>
        <taxon>Vibrionales</taxon>
        <taxon>Vibrionaceae</taxon>
        <taxon>Aliivibrio</taxon>
    </lineage>
</organism>
<protein>
    <submittedName>
        <fullName evidence="2">Uncharacterized protein</fullName>
    </submittedName>
</protein>
<evidence type="ECO:0000313" key="2">
    <source>
        <dbReference type="EMBL" id="GEK15385.1"/>
    </source>
</evidence>
<name>A0A510UR96_ALIFS</name>
<gene>
    <name evidence="2" type="ORF">AFI02nite_34210</name>
</gene>
<keyword evidence="1" id="KW-0472">Membrane</keyword>
<reference evidence="2 3" key="1">
    <citation type="submission" date="2019-07" db="EMBL/GenBank/DDBJ databases">
        <title>Whole genome shotgun sequence of Aliivibrio fischeri NBRC 101058.</title>
        <authorList>
            <person name="Hosoyama A."/>
            <person name="Uohara A."/>
            <person name="Ohji S."/>
            <person name="Ichikawa N."/>
        </authorList>
    </citation>
    <scope>NUCLEOTIDE SEQUENCE [LARGE SCALE GENOMIC DNA]</scope>
    <source>
        <strain evidence="2 3">NBRC 101058</strain>
    </source>
</reference>
<dbReference type="EMBL" id="BJTZ01000029">
    <property type="protein sequence ID" value="GEK15385.1"/>
    <property type="molecule type" value="Genomic_DNA"/>
</dbReference>
<feature type="transmembrane region" description="Helical" evidence="1">
    <location>
        <begin position="42"/>
        <end position="62"/>
    </location>
</feature>
<feature type="transmembrane region" description="Helical" evidence="1">
    <location>
        <begin position="69"/>
        <end position="87"/>
    </location>
</feature>
<keyword evidence="1" id="KW-1133">Transmembrane helix</keyword>
<comment type="caution">
    <text evidence="2">The sequence shown here is derived from an EMBL/GenBank/DDBJ whole genome shotgun (WGS) entry which is preliminary data.</text>
</comment>
<dbReference type="AlphaFoldDB" id="A0A510UR96"/>
<evidence type="ECO:0000256" key="1">
    <source>
        <dbReference type="SAM" id="Phobius"/>
    </source>
</evidence>
<evidence type="ECO:0000313" key="3">
    <source>
        <dbReference type="Proteomes" id="UP000321787"/>
    </source>
</evidence>